<evidence type="ECO:0000313" key="12">
    <source>
        <dbReference type="Proteomes" id="UP000478052"/>
    </source>
</evidence>
<proteinExistence type="inferred from homology"/>
<comment type="caution">
    <text evidence="11">The sequence shown here is derived from an EMBL/GenBank/DDBJ whole genome shotgun (WGS) entry which is preliminary data.</text>
</comment>
<keyword evidence="6" id="KW-0539">Nucleus</keyword>
<comment type="subcellular location">
    <subcellularLocation>
        <location evidence="1">Nucleus membrane</location>
    </subcellularLocation>
</comment>
<dbReference type="AlphaFoldDB" id="A0A6G0YCK6"/>
<accession>A0A6G0YCK6</accession>
<keyword evidence="9" id="KW-0732">Signal</keyword>
<gene>
    <name evidence="11" type="ORF">FWK35_00035063</name>
</gene>
<evidence type="ECO:0000259" key="10">
    <source>
        <dbReference type="PROSITE" id="PS51049"/>
    </source>
</evidence>
<evidence type="ECO:0000256" key="7">
    <source>
        <dbReference type="PROSITE-ProRule" id="PRU00385"/>
    </source>
</evidence>
<feature type="transmembrane region" description="Helical" evidence="8">
    <location>
        <begin position="76"/>
        <end position="100"/>
    </location>
</feature>
<feature type="chain" id="PRO_5026273956" evidence="9">
    <location>
        <begin position="19"/>
        <end position="128"/>
    </location>
</feature>
<comment type="similarity">
    <text evidence="2">Belongs to the nesprin family.</text>
</comment>
<dbReference type="Proteomes" id="UP000478052">
    <property type="component" value="Unassembled WGS sequence"/>
</dbReference>
<keyword evidence="12" id="KW-1185">Reference proteome</keyword>
<feature type="topological domain" description="Perinuclear space" evidence="7">
    <location>
        <begin position="104"/>
        <end position="128"/>
    </location>
</feature>
<evidence type="ECO:0000256" key="3">
    <source>
        <dbReference type="ARBA" id="ARBA00022692"/>
    </source>
</evidence>
<feature type="domain" description="KASH" evidence="10">
    <location>
        <begin position="74"/>
        <end position="128"/>
    </location>
</feature>
<dbReference type="OrthoDB" id="6433614at2759"/>
<feature type="topological domain" description="Cytoplasmic" evidence="7">
    <location>
        <begin position="1"/>
        <end position="82"/>
    </location>
</feature>
<name>A0A6G0YCK6_APHCR</name>
<evidence type="ECO:0000256" key="8">
    <source>
        <dbReference type="SAM" id="Phobius"/>
    </source>
</evidence>
<dbReference type="InterPro" id="IPR012315">
    <property type="entry name" value="KASH"/>
</dbReference>
<evidence type="ECO:0000313" key="11">
    <source>
        <dbReference type="EMBL" id="KAF0753264.1"/>
    </source>
</evidence>
<dbReference type="PROSITE" id="PS51049">
    <property type="entry name" value="KASH"/>
    <property type="match status" value="1"/>
</dbReference>
<dbReference type="Pfam" id="PF10541">
    <property type="entry name" value="KASH"/>
    <property type="match status" value="1"/>
</dbReference>
<feature type="signal peptide" evidence="9">
    <location>
        <begin position="1"/>
        <end position="18"/>
    </location>
</feature>
<evidence type="ECO:0000256" key="4">
    <source>
        <dbReference type="ARBA" id="ARBA00022989"/>
    </source>
</evidence>
<dbReference type="GO" id="GO:0031965">
    <property type="term" value="C:nuclear membrane"/>
    <property type="evidence" value="ECO:0007669"/>
    <property type="project" value="UniProtKB-SubCell"/>
</dbReference>
<evidence type="ECO:0000256" key="1">
    <source>
        <dbReference type="ARBA" id="ARBA00004126"/>
    </source>
</evidence>
<sequence length="128" mass="14646">MTCRVIHFYLLLITTLNTYVPPPTVCKPYAHIPYHVAIRDDLYCYGRAGHVDADVAAEENITETPLNKKIKDNTALLWRTLRIAVPFYLAVMILCSIGWLEPQCCDLQNNYKWSFALGLRYMNGPPPT</sequence>
<keyword evidence="3 7" id="KW-0812">Transmembrane</keyword>
<protein>
    <submittedName>
        <fullName evidence="11">KASH domain-containing protein</fullName>
    </submittedName>
</protein>
<dbReference type="EMBL" id="VUJU01004788">
    <property type="protein sequence ID" value="KAF0753264.1"/>
    <property type="molecule type" value="Genomic_DNA"/>
</dbReference>
<keyword evidence="5 7" id="KW-0472">Membrane</keyword>
<keyword evidence="4 8" id="KW-1133">Transmembrane helix</keyword>
<organism evidence="11 12">
    <name type="scientific">Aphis craccivora</name>
    <name type="common">Cowpea aphid</name>
    <dbReference type="NCBI Taxonomy" id="307492"/>
    <lineage>
        <taxon>Eukaryota</taxon>
        <taxon>Metazoa</taxon>
        <taxon>Ecdysozoa</taxon>
        <taxon>Arthropoda</taxon>
        <taxon>Hexapoda</taxon>
        <taxon>Insecta</taxon>
        <taxon>Pterygota</taxon>
        <taxon>Neoptera</taxon>
        <taxon>Paraneoptera</taxon>
        <taxon>Hemiptera</taxon>
        <taxon>Sternorrhyncha</taxon>
        <taxon>Aphidomorpha</taxon>
        <taxon>Aphidoidea</taxon>
        <taxon>Aphididae</taxon>
        <taxon>Aphidini</taxon>
        <taxon>Aphis</taxon>
        <taxon>Aphis</taxon>
    </lineage>
</organism>
<reference evidence="11 12" key="1">
    <citation type="submission" date="2019-08" db="EMBL/GenBank/DDBJ databases">
        <title>Whole genome of Aphis craccivora.</title>
        <authorList>
            <person name="Voronova N.V."/>
            <person name="Shulinski R.S."/>
            <person name="Bandarenka Y.V."/>
            <person name="Zhorov D.G."/>
            <person name="Warner D."/>
        </authorList>
    </citation>
    <scope>NUCLEOTIDE SEQUENCE [LARGE SCALE GENOMIC DNA]</scope>
    <source>
        <strain evidence="11">180601</strain>
        <tissue evidence="11">Whole Body</tissue>
    </source>
</reference>
<evidence type="ECO:0000256" key="2">
    <source>
        <dbReference type="ARBA" id="ARBA00008619"/>
    </source>
</evidence>
<dbReference type="SMART" id="SM01249">
    <property type="entry name" value="KASH"/>
    <property type="match status" value="1"/>
</dbReference>
<evidence type="ECO:0000256" key="6">
    <source>
        <dbReference type="ARBA" id="ARBA00023242"/>
    </source>
</evidence>
<evidence type="ECO:0000256" key="9">
    <source>
        <dbReference type="SAM" id="SignalP"/>
    </source>
</evidence>
<evidence type="ECO:0000256" key="5">
    <source>
        <dbReference type="ARBA" id="ARBA00023136"/>
    </source>
</evidence>